<organism evidence="1 2">
    <name type="scientific">Aspergillus carbonarius (strain ITEM 5010)</name>
    <dbReference type="NCBI Taxonomy" id="602072"/>
    <lineage>
        <taxon>Eukaryota</taxon>
        <taxon>Fungi</taxon>
        <taxon>Dikarya</taxon>
        <taxon>Ascomycota</taxon>
        <taxon>Pezizomycotina</taxon>
        <taxon>Eurotiomycetes</taxon>
        <taxon>Eurotiomycetidae</taxon>
        <taxon>Eurotiales</taxon>
        <taxon>Aspergillaceae</taxon>
        <taxon>Aspergillus</taxon>
        <taxon>Aspergillus subgen. Circumdati</taxon>
    </lineage>
</organism>
<name>A0A1R3RIK6_ASPC5</name>
<dbReference type="EMBL" id="KV907502">
    <property type="protein sequence ID" value="OOF94325.1"/>
    <property type="molecule type" value="Genomic_DNA"/>
</dbReference>
<dbReference type="AlphaFoldDB" id="A0A1R3RIK6"/>
<proteinExistence type="predicted"/>
<dbReference type="VEuPathDB" id="FungiDB:ASPCADRAFT_7009"/>
<dbReference type="Proteomes" id="UP000188318">
    <property type="component" value="Unassembled WGS sequence"/>
</dbReference>
<evidence type="ECO:0000313" key="2">
    <source>
        <dbReference type="Proteomes" id="UP000188318"/>
    </source>
</evidence>
<evidence type="ECO:0000313" key="1">
    <source>
        <dbReference type="EMBL" id="OOF94325.1"/>
    </source>
</evidence>
<accession>A0A1R3RIK6</accession>
<gene>
    <name evidence="1" type="ORF">ASPCADRAFT_7009</name>
</gene>
<reference evidence="2" key="1">
    <citation type="journal article" date="2017" name="Genome Biol.">
        <title>Comparative genomics reveals high biological diversity and specific adaptations in the industrially and medically important fungal genus Aspergillus.</title>
        <authorList>
            <person name="de Vries R.P."/>
            <person name="Riley R."/>
            <person name="Wiebenga A."/>
            <person name="Aguilar-Osorio G."/>
            <person name="Amillis S."/>
            <person name="Uchima C.A."/>
            <person name="Anderluh G."/>
            <person name="Asadollahi M."/>
            <person name="Askin M."/>
            <person name="Barry K."/>
            <person name="Battaglia E."/>
            <person name="Bayram O."/>
            <person name="Benocci T."/>
            <person name="Braus-Stromeyer S.A."/>
            <person name="Caldana C."/>
            <person name="Canovas D."/>
            <person name="Cerqueira G.C."/>
            <person name="Chen F."/>
            <person name="Chen W."/>
            <person name="Choi C."/>
            <person name="Clum A."/>
            <person name="Dos Santos R.A."/>
            <person name="Damasio A.R."/>
            <person name="Diallinas G."/>
            <person name="Emri T."/>
            <person name="Fekete E."/>
            <person name="Flipphi M."/>
            <person name="Freyberg S."/>
            <person name="Gallo A."/>
            <person name="Gournas C."/>
            <person name="Habgood R."/>
            <person name="Hainaut M."/>
            <person name="Harispe M.L."/>
            <person name="Henrissat B."/>
            <person name="Hilden K.S."/>
            <person name="Hope R."/>
            <person name="Hossain A."/>
            <person name="Karabika E."/>
            <person name="Karaffa L."/>
            <person name="Karanyi Z."/>
            <person name="Krasevec N."/>
            <person name="Kuo A."/>
            <person name="Kusch H."/>
            <person name="LaButti K."/>
            <person name="Lagendijk E.L."/>
            <person name="Lapidus A."/>
            <person name="Levasseur A."/>
            <person name="Lindquist E."/>
            <person name="Lipzen A."/>
            <person name="Logrieco A.F."/>
            <person name="MacCabe A."/>
            <person name="Maekelae M.R."/>
            <person name="Malavazi I."/>
            <person name="Melin P."/>
            <person name="Meyer V."/>
            <person name="Mielnichuk N."/>
            <person name="Miskei M."/>
            <person name="Molnar A.P."/>
            <person name="Mule G."/>
            <person name="Ngan C.Y."/>
            <person name="Orejas M."/>
            <person name="Orosz E."/>
            <person name="Ouedraogo J.P."/>
            <person name="Overkamp K.M."/>
            <person name="Park H.-S."/>
            <person name="Perrone G."/>
            <person name="Piumi F."/>
            <person name="Punt P.J."/>
            <person name="Ram A.F."/>
            <person name="Ramon A."/>
            <person name="Rauscher S."/>
            <person name="Record E."/>
            <person name="Riano-Pachon D.M."/>
            <person name="Robert V."/>
            <person name="Roehrig J."/>
            <person name="Ruller R."/>
            <person name="Salamov A."/>
            <person name="Salih N.S."/>
            <person name="Samson R.A."/>
            <person name="Sandor E."/>
            <person name="Sanguinetti M."/>
            <person name="Schuetze T."/>
            <person name="Sepcic K."/>
            <person name="Shelest E."/>
            <person name="Sherlock G."/>
            <person name="Sophianopoulou V."/>
            <person name="Squina F.M."/>
            <person name="Sun H."/>
            <person name="Susca A."/>
            <person name="Todd R.B."/>
            <person name="Tsang A."/>
            <person name="Unkles S.E."/>
            <person name="van de Wiele N."/>
            <person name="van Rossen-Uffink D."/>
            <person name="Oliveira J.V."/>
            <person name="Vesth T.C."/>
            <person name="Visser J."/>
            <person name="Yu J.-H."/>
            <person name="Zhou M."/>
            <person name="Andersen M.R."/>
            <person name="Archer D.B."/>
            <person name="Baker S.E."/>
            <person name="Benoit I."/>
            <person name="Brakhage A.A."/>
            <person name="Braus G.H."/>
            <person name="Fischer R."/>
            <person name="Frisvad J.C."/>
            <person name="Goldman G.H."/>
            <person name="Houbraken J."/>
            <person name="Oakley B."/>
            <person name="Pocsi I."/>
            <person name="Scazzocchio C."/>
            <person name="Seiboth B."/>
            <person name="vanKuyk P.A."/>
            <person name="Wortman J."/>
            <person name="Dyer P.S."/>
            <person name="Grigoriev I.V."/>
        </authorList>
    </citation>
    <scope>NUCLEOTIDE SEQUENCE [LARGE SCALE GENOMIC DNA]</scope>
    <source>
        <strain evidence="2">ITEM 5010</strain>
    </source>
</reference>
<protein>
    <submittedName>
        <fullName evidence="1">Uncharacterized protein</fullName>
    </submittedName>
</protein>
<sequence>MNGHVSTPYGIMDKLRLFECGEPPATLETQETGKGTGLEARTAIGEGTNFATVTVVADPRRADLTTTSLCGRRHRVLSHLPTTTLVNTAIFPLAPSPLVAPLAIHIRNPTLVGSSTVIAHPYPLITLARSRAIFSRLKERLIETLVETTRHPRLLPPSVKGHEVLLPASLTNIPTGRVTATHPPILPTTWIGACHPTGEAVLQPGVGLVEDRPPDEGERGVSPLVDVHYLHDQGAPGLPSVAENLTRTLDDAFIALFQKTSLKTDPAIDHYRVIQRSRVIQECLQIHAAIPWTIQR</sequence>
<keyword evidence="2" id="KW-1185">Reference proteome</keyword>